<evidence type="ECO:0000256" key="1">
    <source>
        <dbReference type="ARBA" id="ARBA00004141"/>
    </source>
</evidence>
<dbReference type="InterPro" id="IPR001594">
    <property type="entry name" value="Palmitoyltrfase_DHHC"/>
</dbReference>
<evidence type="ECO:0000256" key="5">
    <source>
        <dbReference type="ARBA" id="ARBA00022989"/>
    </source>
</evidence>
<evidence type="ECO:0000256" key="3">
    <source>
        <dbReference type="ARBA" id="ARBA00022679"/>
    </source>
</evidence>
<dbReference type="EC" id="2.3.1.225" evidence="8"/>
<evidence type="ECO:0000313" key="11">
    <source>
        <dbReference type="Proteomes" id="UP001497444"/>
    </source>
</evidence>
<evidence type="ECO:0000256" key="7">
    <source>
        <dbReference type="ARBA" id="ARBA00023315"/>
    </source>
</evidence>
<keyword evidence="4 8" id="KW-0812">Transmembrane</keyword>
<dbReference type="Pfam" id="PF01529">
    <property type="entry name" value="DHHC"/>
    <property type="match status" value="1"/>
</dbReference>
<keyword evidence="5 8" id="KW-1133">Transmembrane helix</keyword>
<keyword evidence="11" id="KW-1185">Reference proteome</keyword>
<feature type="transmembrane region" description="Helical" evidence="8">
    <location>
        <begin position="182"/>
        <end position="207"/>
    </location>
</feature>
<feature type="transmembrane region" description="Helical" evidence="8">
    <location>
        <begin position="42"/>
        <end position="64"/>
    </location>
</feature>
<comment type="similarity">
    <text evidence="2 8">Belongs to the DHHC palmitoyltransferase family.</text>
</comment>
<feature type="transmembrane region" description="Helical" evidence="8">
    <location>
        <begin position="6"/>
        <end position="30"/>
    </location>
</feature>
<feature type="domain" description="Palmitoyltransferase DHHC" evidence="9">
    <location>
        <begin position="94"/>
        <end position="219"/>
    </location>
</feature>
<keyword evidence="6 8" id="KW-0472">Membrane</keyword>
<dbReference type="EMBL" id="OZ020104">
    <property type="protein sequence ID" value="CAK9278917.1"/>
    <property type="molecule type" value="Genomic_DNA"/>
</dbReference>
<comment type="subcellular location">
    <subcellularLocation>
        <location evidence="1">Membrane</location>
        <topology evidence="1">Multi-pass membrane protein</topology>
    </subcellularLocation>
</comment>
<comment type="catalytic activity">
    <reaction evidence="8">
        <text>L-cysteinyl-[protein] + hexadecanoyl-CoA = S-hexadecanoyl-L-cysteinyl-[protein] + CoA</text>
        <dbReference type="Rhea" id="RHEA:36683"/>
        <dbReference type="Rhea" id="RHEA-COMP:10131"/>
        <dbReference type="Rhea" id="RHEA-COMP:11032"/>
        <dbReference type="ChEBI" id="CHEBI:29950"/>
        <dbReference type="ChEBI" id="CHEBI:57287"/>
        <dbReference type="ChEBI" id="CHEBI:57379"/>
        <dbReference type="ChEBI" id="CHEBI:74151"/>
        <dbReference type="EC" id="2.3.1.225"/>
    </reaction>
</comment>
<reference evidence="10" key="1">
    <citation type="submission" date="2024-02" db="EMBL/GenBank/DDBJ databases">
        <authorList>
            <consortium name="ELIXIR-Norway"/>
            <consortium name="Elixir Norway"/>
        </authorList>
    </citation>
    <scope>NUCLEOTIDE SEQUENCE</scope>
</reference>
<protein>
    <recommendedName>
        <fullName evidence="8">S-acyltransferase</fullName>
        <ecNumber evidence="8">2.3.1.225</ecNumber>
    </recommendedName>
    <alternativeName>
        <fullName evidence="8">Palmitoyltransferase</fullName>
    </alternativeName>
</protein>
<name>A0ABP0XIG9_9BRYO</name>
<keyword evidence="7 8" id="KW-0012">Acyltransferase</keyword>
<proteinExistence type="inferred from homology"/>
<evidence type="ECO:0000256" key="4">
    <source>
        <dbReference type="ARBA" id="ARBA00022692"/>
    </source>
</evidence>
<evidence type="ECO:0000256" key="6">
    <source>
        <dbReference type="ARBA" id="ARBA00023136"/>
    </source>
</evidence>
<dbReference type="PANTHER" id="PTHR12246">
    <property type="entry name" value="PALMITOYLTRANSFERASE ZDHHC16"/>
    <property type="match status" value="1"/>
</dbReference>
<gene>
    <name evidence="10" type="ORF">CSSPJE1EN1_LOCUS24395</name>
</gene>
<evidence type="ECO:0000256" key="2">
    <source>
        <dbReference type="ARBA" id="ARBA00008574"/>
    </source>
</evidence>
<accession>A0ABP0XIG9</accession>
<evidence type="ECO:0000259" key="9">
    <source>
        <dbReference type="Pfam" id="PF01529"/>
    </source>
</evidence>
<comment type="domain">
    <text evidence="8">The DHHC domain is required for palmitoyltransferase activity.</text>
</comment>
<dbReference type="InterPro" id="IPR039859">
    <property type="entry name" value="PFA4/ZDH16/20/ERF2-like"/>
</dbReference>
<feature type="transmembrane region" description="Helical" evidence="8">
    <location>
        <begin position="140"/>
        <end position="161"/>
    </location>
</feature>
<evidence type="ECO:0000313" key="10">
    <source>
        <dbReference type="EMBL" id="CAK9278917.1"/>
    </source>
</evidence>
<dbReference type="PROSITE" id="PS50216">
    <property type="entry name" value="DHHC"/>
    <property type="match status" value="1"/>
</dbReference>
<evidence type="ECO:0000256" key="8">
    <source>
        <dbReference type="RuleBase" id="RU079119"/>
    </source>
</evidence>
<organism evidence="10 11">
    <name type="scientific">Sphagnum jensenii</name>
    <dbReference type="NCBI Taxonomy" id="128206"/>
    <lineage>
        <taxon>Eukaryota</taxon>
        <taxon>Viridiplantae</taxon>
        <taxon>Streptophyta</taxon>
        <taxon>Embryophyta</taxon>
        <taxon>Bryophyta</taxon>
        <taxon>Sphagnophytina</taxon>
        <taxon>Sphagnopsida</taxon>
        <taxon>Sphagnales</taxon>
        <taxon>Sphagnaceae</taxon>
        <taxon>Sphagnum</taxon>
    </lineage>
</organism>
<keyword evidence="3 8" id="KW-0808">Transferase</keyword>
<sequence length="290" mass="32348">MDFGRFVSLPVVVVLLIMGFVYHTVVVWVIQPWLSLSTASGLANAMLLTALCIMALVSYALAVIQDPGHVPSSYLPDLEDSAITLHEVKRKGGDLRYCQKCGHYKPPRAHHCRVCRRCVLRMDHHCVWINNCVGHNNYKVFFLFVLYLVAASLQSLVISALDSKVDLLLNVLIAPAKRWLKNSSVICTIVVLGALVTVGLLLAWHVYLLLHNKTTIEYHEGVRARWLAEKAGQHYRHPYDVGVFTNLSMALGHNVACWLCPTATGHLGSGLRFRTFSDDLSHTQQSLSHG</sequence>
<dbReference type="Proteomes" id="UP001497444">
    <property type="component" value="Chromosome 9"/>
</dbReference>